<evidence type="ECO:0000256" key="5">
    <source>
        <dbReference type="ARBA" id="ARBA00022839"/>
    </source>
</evidence>
<comment type="subunit">
    <text evidence="6">Heterooligomer composed of large and small subunits.</text>
</comment>
<dbReference type="GO" id="GO:0005829">
    <property type="term" value="C:cytosol"/>
    <property type="evidence" value="ECO:0007669"/>
    <property type="project" value="TreeGrafter"/>
</dbReference>
<evidence type="ECO:0000256" key="1">
    <source>
        <dbReference type="ARBA" id="ARBA00009998"/>
    </source>
</evidence>
<dbReference type="Pfam" id="PF02609">
    <property type="entry name" value="Exonuc_VII_S"/>
    <property type="match status" value="1"/>
</dbReference>
<dbReference type="Proteomes" id="UP000177230">
    <property type="component" value="Unassembled WGS sequence"/>
</dbReference>
<dbReference type="GO" id="GO:0006308">
    <property type="term" value="P:DNA catabolic process"/>
    <property type="evidence" value="ECO:0007669"/>
    <property type="project" value="UniProtKB-UniRule"/>
</dbReference>
<comment type="similarity">
    <text evidence="1 6">Belongs to the XseB family.</text>
</comment>
<keyword evidence="4 6" id="KW-0378">Hydrolase</keyword>
<keyword evidence="5 6" id="KW-0269">Exonuclease</keyword>
<dbReference type="SUPFAM" id="SSF116842">
    <property type="entry name" value="XseB-like"/>
    <property type="match status" value="1"/>
</dbReference>
<accession>A0A1F5R321</accession>
<dbReference type="Gene3D" id="1.10.287.1040">
    <property type="entry name" value="Exonuclease VII, small subunit"/>
    <property type="match status" value="1"/>
</dbReference>
<dbReference type="PANTHER" id="PTHR34137">
    <property type="entry name" value="EXODEOXYRIBONUCLEASE 7 SMALL SUBUNIT"/>
    <property type="match status" value="1"/>
</dbReference>
<dbReference type="HAMAP" id="MF_00337">
    <property type="entry name" value="Exonuc_7_S"/>
    <property type="match status" value="1"/>
</dbReference>
<dbReference type="NCBIfam" id="TIGR01280">
    <property type="entry name" value="xseB"/>
    <property type="match status" value="1"/>
</dbReference>
<organism evidence="7 8">
    <name type="scientific">Candidatus Edwardsbacteria bacterium GWF2_54_11</name>
    <dbReference type="NCBI Taxonomy" id="1817851"/>
    <lineage>
        <taxon>Bacteria</taxon>
        <taxon>Candidatus Edwardsiibacteriota</taxon>
    </lineage>
</organism>
<protein>
    <recommendedName>
        <fullName evidence="6">Exodeoxyribonuclease 7 small subunit</fullName>
        <ecNumber evidence="6">3.1.11.6</ecNumber>
    </recommendedName>
    <alternativeName>
        <fullName evidence="6">Exodeoxyribonuclease VII small subunit</fullName>
        <shortName evidence="6">Exonuclease VII small subunit</shortName>
    </alternativeName>
</protein>
<evidence type="ECO:0000256" key="4">
    <source>
        <dbReference type="ARBA" id="ARBA00022801"/>
    </source>
</evidence>
<evidence type="ECO:0000256" key="6">
    <source>
        <dbReference type="HAMAP-Rule" id="MF_00337"/>
    </source>
</evidence>
<dbReference type="PIRSF" id="PIRSF006488">
    <property type="entry name" value="Exonuc_VII_S"/>
    <property type="match status" value="1"/>
</dbReference>
<keyword evidence="3 6" id="KW-0540">Nuclease</keyword>
<dbReference type="PANTHER" id="PTHR34137:SF1">
    <property type="entry name" value="EXODEOXYRIBONUCLEASE 7 SMALL SUBUNIT"/>
    <property type="match status" value="1"/>
</dbReference>
<comment type="caution">
    <text evidence="7">The sequence shown here is derived from an EMBL/GenBank/DDBJ whole genome shotgun (WGS) entry which is preliminary data.</text>
</comment>
<comment type="function">
    <text evidence="6">Bidirectionally degrades single-stranded DNA into large acid-insoluble oligonucleotides, which are then degraded further into small acid-soluble oligonucleotides.</text>
</comment>
<comment type="catalytic activity">
    <reaction evidence="6">
        <text>Exonucleolytic cleavage in either 5'- to 3'- or 3'- to 5'-direction to yield nucleoside 5'-phosphates.</text>
        <dbReference type="EC" id="3.1.11.6"/>
    </reaction>
</comment>
<name>A0A1F5R321_9BACT</name>
<dbReference type="GO" id="GO:0009318">
    <property type="term" value="C:exodeoxyribonuclease VII complex"/>
    <property type="evidence" value="ECO:0007669"/>
    <property type="project" value="UniProtKB-UniRule"/>
</dbReference>
<proteinExistence type="inferred from homology"/>
<comment type="subcellular location">
    <subcellularLocation>
        <location evidence="6">Cytoplasm</location>
    </subcellularLocation>
</comment>
<gene>
    <name evidence="6" type="primary">xseB</name>
    <name evidence="7" type="ORF">A2024_00825</name>
</gene>
<dbReference type="EC" id="3.1.11.6" evidence="6"/>
<keyword evidence="2 6" id="KW-0963">Cytoplasm</keyword>
<evidence type="ECO:0000256" key="2">
    <source>
        <dbReference type="ARBA" id="ARBA00022490"/>
    </source>
</evidence>
<reference evidence="7 8" key="1">
    <citation type="journal article" date="2016" name="Nat. Commun.">
        <title>Thousands of microbial genomes shed light on interconnected biogeochemical processes in an aquifer system.</title>
        <authorList>
            <person name="Anantharaman K."/>
            <person name="Brown C.T."/>
            <person name="Hug L.A."/>
            <person name="Sharon I."/>
            <person name="Castelle C.J."/>
            <person name="Probst A.J."/>
            <person name="Thomas B.C."/>
            <person name="Singh A."/>
            <person name="Wilkins M.J."/>
            <person name="Karaoz U."/>
            <person name="Brodie E.L."/>
            <person name="Williams K.H."/>
            <person name="Hubbard S.S."/>
            <person name="Banfield J.F."/>
        </authorList>
    </citation>
    <scope>NUCLEOTIDE SEQUENCE [LARGE SCALE GENOMIC DNA]</scope>
</reference>
<evidence type="ECO:0000256" key="3">
    <source>
        <dbReference type="ARBA" id="ARBA00022722"/>
    </source>
</evidence>
<evidence type="ECO:0000313" key="8">
    <source>
        <dbReference type="Proteomes" id="UP000177230"/>
    </source>
</evidence>
<dbReference type="EMBL" id="MFFM01000046">
    <property type="protein sequence ID" value="OGF08806.1"/>
    <property type="molecule type" value="Genomic_DNA"/>
</dbReference>
<dbReference type="AlphaFoldDB" id="A0A1F5R321"/>
<dbReference type="InterPro" id="IPR037004">
    <property type="entry name" value="Exonuc_VII_ssu_sf"/>
</dbReference>
<dbReference type="InterPro" id="IPR003761">
    <property type="entry name" value="Exonuc_VII_S"/>
</dbReference>
<sequence>MKKAKTDADFKFEKALARIEQIVDQMESGEIELDQALTLYQEGMELMARCQATLEETQNKIKKITRDIQGRLKVEEHHMEEN</sequence>
<evidence type="ECO:0000313" key="7">
    <source>
        <dbReference type="EMBL" id="OGF08806.1"/>
    </source>
</evidence>
<dbReference type="GO" id="GO:0008855">
    <property type="term" value="F:exodeoxyribonuclease VII activity"/>
    <property type="evidence" value="ECO:0007669"/>
    <property type="project" value="UniProtKB-UniRule"/>
</dbReference>